<protein>
    <recommendedName>
        <fullName evidence="6">Glycosyltransferase</fullName>
    </recommendedName>
</protein>
<dbReference type="Proteomes" id="UP001500102">
    <property type="component" value="Unassembled WGS sequence"/>
</dbReference>
<keyword evidence="3" id="KW-1133">Transmembrane helix</keyword>
<organism evidence="4 5">
    <name type="scientific">Arthrobacter humicola</name>
    <dbReference type="NCBI Taxonomy" id="409291"/>
    <lineage>
        <taxon>Bacteria</taxon>
        <taxon>Bacillati</taxon>
        <taxon>Actinomycetota</taxon>
        <taxon>Actinomycetes</taxon>
        <taxon>Micrococcales</taxon>
        <taxon>Micrococcaceae</taxon>
        <taxon>Arthrobacter</taxon>
    </lineage>
</organism>
<dbReference type="Pfam" id="PF13704">
    <property type="entry name" value="Glyco_tranf_2_4"/>
    <property type="match status" value="1"/>
</dbReference>
<accession>A0ABP5KWY1</accession>
<keyword evidence="2" id="KW-0812">Transmembrane</keyword>
<dbReference type="EMBL" id="BAAAQB010000030">
    <property type="protein sequence ID" value="GAA2136641.1"/>
    <property type="molecule type" value="Genomic_DNA"/>
</dbReference>
<evidence type="ECO:0000313" key="4">
    <source>
        <dbReference type="EMBL" id="GAA2136641.1"/>
    </source>
</evidence>
<evidence type="ECO:0008006" key="6">
    <source>
        <dbReference type="Google" id="ProtNLM"/>
    </source>
</evidence>
<comment type="subcellular location">
    <subcellularLocation>
        <location evidence="1">Membrane</location>
        <topology evidence="1">Single-pass membrane protein</topology>
    </subcellularLocation>
</comment>
<sequence>MEYHSWLGFDEFHVILDNPIDDSEHVLRILNVPAKITVEVRPALDEYYDGLAGEEKLSRAQVWRELHLDRIAEWGLPIVDPLSMRQYLYLPAALNKYALRGEGWVSVIDVDEFIVLPGGRKITDVTTAAKMPRVRFLNFNFDFKERDPARPILQQHTQRWAREDIVAQGQGWDTRVKSIVRYDAAVPMASVHGISRGWFETLEPEIGRLHHYKVSGHGVPVLPFCVEDRAAADAFRVSEDPHSHL</sequence>
<evidence type="ECO:0000313" key="5">
    <source>
        <dbReference type="Proteomes" id="UP001500102"/>
    </source>
</evidence>
<dbReference type="PANTHER" id="PTHR21461:SF69">
    <property type="entry name" value="GLYCOSYLTRANSFERASE FAMILY 92 PROTEIN"/>
    <property type="match status" value="1"/>
</dbReference>
<evidence type="ECO:0000256" key="2">
    <source>
        <dbReference type="ARBA" id="ARBA00022692"/>
    </source>
</evidence>
<gene>
    <name evidence="4" type="ORF">GCM10009825_22070</name>
</gene>
<evidence type="ECO:0000256" key="3">
    <source>
        <dbReference type="ARBA" id="ARBA00022989"/>
    </source>
</evidence>
<dbReference type="PANTHER" id="PTHR21461">
    <property type="entry name" value="GLYCOSYLTRANSFERASE FAMILY 92 PROTEIN"/>
    <property type="match status" value="1"/>
</dbReference>
<keyword evidence="3" id="KW-0472">Membrane</keyword>
<proteinExistence type="predicted"/>
<reference evidence="5" key="1">
    <citation type="journal article" date="2019" name="Int. J. Syst. Evol. Microbiol.">
        <title>The Global Catalogue of Microorganisms (GCM) 10K type strain sequencing project: providing services to taxonomists for standard genome sequencing and annotation.</title>
        <authorList>
            <consortium name="The Broad Institute Genomics Platform"/>
            <consortium name="The Broad Institute Genome Sequencing Center for Infectious Disease"/>
            <person name="Wu L."/>
            <person name="Ma J."/>
        </authorList>
    </citation>
    <scope>NUCLEOTIDE SEQUENCE [LARGE SCALE GENOMIC DNA]</scope>
    <source>
        <strain evidence="5">JCM 15921</strain>
    </source>
</reference>
<evidence type="ECO:0000256" key="1">
    <source>
        <dbReference type="ARBA" id="ARBA00004167"/>
    </source>
</evidence>
<keyword evidence="5" id="KW-1185">Reference proteome</keyword>
<comment type="caution">
    <text evidence="4">The sequence shown here is derived from an EMBL/GenBank/DDBJ whole genome shotgun (WGS) entry which is preliminary data.</text>
</comment>
<name>A0ABP5KWY1_9MICC</name>